<reference evidence="2 3" key="1">
    <citation type="submission" date="2018-07" db="EMBL/GenBank/DDBJ databases">
        <title>Dyella tabacisoli L4-6T, whole genome shotgun sequence.</title>
        <authorList>
            <person name="Zhou X.-K."/>
            <person name="Li W.-J."/>
            <person name="Duan Y.-Q."/>
        </authorList>
    </citation>
    <scope>NUCLEOTIDE SEQUENCE [LARGE SCALE GENOMIC DNA]</scope>
    <source>
        <strain evidence="2 3">L4-6</strain>
    </source>
</reference>
<feature type="chain" id="PRO_5016967629" description="DUF1579 domain-containing protein" evidence="1">
    <location>
        <begin position="22"/>
        <end position="167"/>
    </location>
</feature>
<accession>A0A369UUB6</accession>
<evidence type="ECO:0000313" key="2">
    <source>
        <dbReference type="EMBL" id="RDD83200.1"/>
    </source>
</evidence>
<gene>
    <name evidence="2" type="ORF">DVJ77_00930</name>
</gene>
<organism evidence="2 3">
    <name type="scientific">Dyella tabacisoli</name>
    <dbReference type="NCBI Taxonomy" id="2282381"/>
    <lineage>
        <taxon>Bacteria</taxon>
        <taxon>Pseudomonadati</taxon>
        <taxon>Pseudomonadota</taxon>
        <taxon>Gammaproteobacteria</taxon>
        <taxon>Lysobacterales</taxon>
        <taxon>Rhodanobacteraceae</taxon>
        <taxon>Dyella</taxon>
    </lineage>
</organism>
<evidence type="ECO:0008006" key="4">
    <source>
        <dbReference type="Google" id="ProtNLM"/>
    </source>
</evidence>
<keyword evidence="3" id="KW-1185">Reference proteome</keyword>
<keyword evidence="1" id="KW-0732">Signal</keyword>
<comment type="caution">
    <text evidence="2">The sequence shown here is derived from an EMBL/GenBank/DDBJ whole genome shotgun (WGS) entry which is preliminary data.</text>
</comment>
<dbReference type="RefSeq" id="WP_114843591.1">
    <property type="nucleotide sequence ID" value="NZ_JBHSPE010000001.1"/>
</dbReference>
<name>A0A369UUB6_9GAMM</name>
<protein>
    <recommendedName>
        <fullName evidence="4">DUF1579 domain-containing protein</fullName>
    </recommendedName>
</protein>
<sequence length="167" mass="18876">MRVAFAFSFAVIVAGSCLAMAAEPAPSPMRSLDYFVGDWTCSGVFPTSGKRITSQMRYEHDLQDAALLKHHDDTLPPARYHAIEAWGYDGKAQRFNATILDNFGGARRFSSDGWKQNQWTWTSAAELQPAQRFVYVRLDQHSYRVDWEMARNGADFVVGDTLTCTRQ</sequence>
<dbReference type="OrthoDB" id="675075at2"/>
<dbReference type="AlphaFoldDB" id="A0A369UUB6"/>
<proteinExistence type="predicted"/>
<dbReference type="PROSITE" id="PS51257">
    <property type="entry name" value="PROKAR_LIPOPROTEIN"/>
    <property type="match status" value="1"/>
</dbReference>
<dbReference type="Proteomes" id="UP000253782">
    <property type="component" value="Unassembled WGS sequence"/>
</dbReference>
<evidence type="ECO:0000313" key="3">
    <source>
        <dbReference type="Proteomes" id="UP000253782"/>
    </source>
</evidence>
<dbReference type="EMBL" id="QQAH01000001">
    <property type="protein sequence ID" value="RDD83200.1"/>
    <property type="molecule type" value="Genomic_DNA"/>
</dbReference>
<evidence type="ECO:0000256" key="1">
    <source>
        <dbReference type="SAM" id="SignalP"/>
    </source>
</evidence>
<feature type="signal peptide" evidence="1">
    <location>
        <begin position="1"/>
        <end position="21"/>
    </location>
</feature>